<dbReference type="VEuPathDB" id="VectorBase:GPAI015928"/>
<reference evidence="2" key="1">
    <citation type="submission" date="2014-03" db="EMBL/GenBank/DDBJ databases">
        <authorList>
            <person name="Aksoy S."/>
            <person name="Warren W."/>
            <person name="Wilson R.K."/>
        </authorList>
    </citation>
    <scope>NUCLEOTIDE SEQUENCE [LARGE SCALE GENOMIC DNA]</scope>
    <source>
        <strain evidence="2">IAEA</strain>
    </source>
</reference>
<evidence type="ECO:0000313" key="2">
    <source>
        <dbReference type="Proteomes" id="UP000092445"/>
    </source>
</evidence>
<proteinExistence type="predicted"/>
<protein>
    <submittedName>
        <fullName evidence="1">Uncharacterized protein</fullName>
    </submittedName>
</protein>
<dbReference type="AlphaFoldDB" id="A0A1A9ZIQ9"/>
<evidence type="ECO:0000313" key="1">
    <source>
        <dbReference type="EnsemblMetazoa" id="GPAI015928-PA"/>
    </source>
</evidence>
<accession>A0A1A9ZIQ9</accession>
<keyword evidence="2" id="KW-1185">Reference proteome</keyword>
<dbReference type="EnsemblMetazoa" id="GPAI015928-RA">
    <property type="protein sequence ID" value="GPAI015928-PA"/>
    <property type="gene ID" value="GPAI015928"/>
</dbReference>
<organism evidence="1 2">
    <name type="scientific">Glossina pallidipes</name>
    <name type="common">Tsetse fly</name>
    <dbReference type="NCBI Taxonomy" id="7398"/>
    <lineage>
        <taxon>Eukaryota</taxon>
        <taxon>Metazoa</taxon>
        <taxon>Ecdysozoa</taxon>
        <taxon>Arthropoda</taxon>
        <taxon>Hexapoda</taxon>
        <taxon>Insecta</taxon>
        <taxon>Pterygota</taxon>
        <taxon>Neoptera</taxon>
        <taxon>Endopterygota</taxon>
        <taxon>Diptera</taxon>
        <taxon>Brachycera</taxon>
        <taxon>Muscomorpha</taxon>
        <taxon>Hippoboscoidea</taxon>
        <taxon>Glossinidae</taxon>
        <taxon>Glossina</taxon>
    </lineage>
</organism>
<sequence length="179" mass="20402">MKNPYTRLARKIELSSMSWISYGREKWKVLIYQQESVNDHLVSATVDIFIFILGDCNVFSAQMRKTEDIAEAKFAYQNFVGVNNSSWEKCLKQPIGSQRRRRQTKLEIKLNMKLSQNVAKPAHLSAHSMDTLGAMSESKSLSQCTVQLLIVFKSIPKCLTKVVKADTDDGVYESYDQVP</sequence>
<name>A0A1A9ZIQ9_GLOPL</name>
<dbReference type="Proteomes" id="UP000092445">
    <property type="component" value="Unassembled WGS sequence"/>
</dbReference>
<reference evidence="1" key="2">
    <citation type="submission" date="2020-05" db="UniProtKB">
        <authorList>
            <consortium name="EnsemblMetazoa"/>
        </authorList>
    </citation>
    <scope>IDENTIFICATION</scope>
    <source>
        <strain evidence="1">IAEA</strain>
    </source>
</reference>